<dbReference type="PANTHER" id="PTHR28083">
    <property type="entry name" value="GOOD FOR FULL DBP5 ACTIVITY PROTEIN 2"/>
    <property type="match status" value="1"/>
</dbReference>
<evidence type="ECO:0000256" key="1">
    <source>
        <dbReference type="SAM" id="MobiDB-lite"/>
    </source>
</evidence>
<feature type="compositionally biased region" description="Low complexity" evidence="1">
    <location>
        <begin position="601"/>
        <end position="632"/>
    </location>
</feature>
<feature type="domain" description="Gfd2/YDR514C-like C-terminal" evidence="2">
    <location>
        <begin position="178"/>
        <end position="320"/>
    </location>
</feature>
<reference evidence="3 4" key="1">
    <citation type="submission" date="2023-05" db="EMBL/GenBank/DDBJ databases">
        <title>A 100% complete, gapless, phased diploid assembly of the Scenedesmus obliquus UTEX 3031 genome.</title>
        <authorList>
            <person name="Biondi T.C."/>
            <person name="Hanschen E.R."/>
            <person name="Kwon T."/>
            <person name="Eng W."/>
            <person name="Kruse C.P.S."/>
            <person name="Koehler S.I."/>
            <person name="Kunde Y."/>
            <person name="Gleasner C.D."/>
            <person name="You Mak K.T."/>
            <person name="Polle J."/>
            <person name="Hovde B.T."/>
            <person name="Starkenburg S.R."/>
        </authorList>
    </citation>
    <scope>NUCLEOTIDE SEQUENCE [LARGE SCALE GENOMIC DNA]</scope>
    <source>
        <strain evidence="3 4">DOE0152z</strain>
    </source>
</reference>
<name>A0ABY8TIF5_TETOB</name>
<dbReference type="EMBL" id="CP126208">
    <property type="protein sequence ID" value="WIA08689.1"/>
    <property type="molecule type" value="Genomic_DNA"/>
</dbReference>
<feature type="compositionally biased region" description="Acidic residues" evidence="1">
    <location>
        <begin position="352"/>
        <end position="362"/>
    </location>
</feature>
<dbReference type="SUPFAM" id="SSF53098">
    <property type="entry name" value="Ribonuclease H-like"/>
    <property type="match status" value="1"/>
</dbReference>
<feature type="region of interest" description="Disordered" evidence="1">
    <location>
        <begin position="352"/>
        <end position="379"/>
    </location>
</feature>
<proteinExistence type="predicted"/>
<evidence type="ECO:0000313" key="3">
    <source>
        <dbReference type="EMBL" id="WIA08689.1"/>
    </source>
</evidence>
<feature type="compositionally biased region" description="Gly residues" evidence="1">
    <location>
        <begin position="402"/>
        <end position="414"/>
    </location>
</feature>
<dbReference type="InterPro" id="IPR012337">
    <property type="entry name" value="RNaseH-like_sf"/>
</dbReference>
<sequence>MSCSYVSVFDVRKAALAGCSGPTLDKLTAVFRAPSFFLHYNHLGYYTGVDKETWSAGFLLAAPAALQLVAQLEQQLGVSLRQARGMISAAEEGKYLSLQAVSIPTDAMYQAIVKSFPKLVKQSKSQELYAESRRMLVNATRMAQPLPEPSPAAALQQQQRGSRCGRGSSSSVAGPAVMFLSLDFEWWERSEDVILEVGWSLWDSLTQQHRSRHWVIKEHLNKANGRFISDNRMRFLFGSSERGSLDSAMAALQAEVDAGGISEGLDRQQREALSAAGVELVLLGHGMNSDIEIAELYEIEWPQGMQTFDTQKLYMAWQLQELDAASAAKALEAVVGGGKGASKAAADVEDGLYDDDSADEDATGWADNGLQDEGDEGTAAAAGNGMAALSLGNGHSKSAAGSAGGASSRGGTSPGGSVSRKGKPQVQNAPRVRPWPAGPPPADPNRPASSEQQQQQQQQQRDQAGKVDRQVSLAALLSALGIKFSKLHNAGNDARFTMEAFLALAGHTPCSDPLQAHMDFASTDARYQRQTGASLAAAAALGWETPGSPSAGPGTPTAGAGAGPRSNSSGVAGTGGYAAAAGGFGSRPGSNGGSEGGFGSDGDWQRNGRQQQQQQQLGKAWGAAAAMSQAGRGSAGGAASSGGGAWGKQGNGSAAGGGHAWGVAPQQQQASSHGVHGAFNSTVDSAREVVQYDSNPDGW</sequence>
<dbReference type="Proteomes" id="UP001244341">
    <property type="component" value="Chromosome 1b"/>
</dbReference>
<feature type="domain" description="Gfd2/YDR514C-like C-terminal" evidence="2">
    <location>
        <begin position="466"/>
        <end position="503"/>
    </location>
</feature>
<protein>
    <recommendedName>
        <fullName evidence="2">Gfd2/YDR514C-like C-terminal domain-containing protein</fullName>
    </recommendedName>
</protein>
<feature type="compositionally biased region" description="Gly residues" evidence="1">
    <location>
        <begin position="633"/>
        <end position="660"/>
    </location>
</feature>
<feature type="compositionally biased region" description="Gly residues" evidence="1">
    <location>
        <begin position="583"/>
        <end position="600"/>
    </location>
</feature>
<gene>
    <name evidence="3" type="ORF">OEZ85_008114</name>
</gene>
<feature type="compositionally biased region" description="Low complexity" evidence="1">
    <location>
        <begin position="445"/>
        <end position="460"/>
    </location>
</feature>
<feature type="compositionally biased region" description="Low complexity" evidence="1">
    <location>
        <begin position="156"/>
        <end position="171"/>
    </location>
</feature>
<dbReference type="PANTHER" id="PTHR28083:SF1">
    <property type="entry name" value="GOOD FOR FULL DBP5 ACTIVITY PROTEIN 2"/>
    <property type="match status" value="1"/>
</dbReference>
<dbReference type="Pfam" id="PF21762">
    <property type="entry name" value="DEDDh_C"/>
    <property type="match status" value="2"/>
</dbReference>
<dbReference type="InterPro" id="IPR048519">
    <property type="entry name" value="Gfd2/YDR514C-like_C"/>
</dbReference>
<evidence type="ECO:0000259" key="2">
    <source>
        <dbReference type="Pfam" id="PF21762"/>
    </source>
</evidence>
<accession>A0ABY8TIF5</accession>
<evidence type="ECO:0000313" key="4">
    <source>
        <dbReference type="Proteomes" id="UP001244341"/>
    </source>
</evidence>
<organism evidence="3 4">
    <name type="scientific">Tetradesmus obliquus</name>
    <name type="common">Green alga</name>
    <name type="synonym">Acutodesmus obliquus</name>
    <dbReference type="NCBI Taxonomy" id="3088"/>
    <lineage>
        <taxon>Eukaryota</taxon>
        <taxon>Viridiplantae</taxon>
        <taxon>Chlorophyta</taxon>
        <taxon>core chlorophytes</taxon>
        <taxon>Chlorophyceae</taxon>
        <taxon>CS clade</taxon>
        <taxon>Sphaeropleales</taxon>
        <taxon>Scenedesmaceae</taxon>
        <taxon>Tetradesmus</taxon>
    </lineage>
</organism>
<feature type="region of interest" description="Disordered" evidence="1">
    <location>
        <begin position="583"/>
        <end position="682"/>
    </location>
</feature>
<feature type="region of interest" description="Disordered" evidence="1">
    <location>
        <begin position="394"/>
        <end position="467"/>
    </location>
</feature>
<dbReference type="InterPro" id="IPR040151">
    <property type="entry name" value="Gfd2/YDR514C-like"/>
</dbReference>
<feature type="region of interest" description="Disordered" evidence="1">
    <location>
        <begin position="544"/>
        <end position="570"/>
    </location>
</feature>
<feature type="compositionally biased region" description="Low complexity" evidence="1">
    <location>
        <begin position="544"/>
        <end position="559"/>
    </location>
</feature>
<feature type="region of interest" description="Disordered" evidence="1">
    <location>
        <begin position="147"/>
        <end position="172"/>
    </location>
</feature>
<keyword evidence="4" id="KW-1185">Reference proteome</keyword>